<dbReference type="Proteomes" id="UP000504633">
    <property type="component" value="Unplaced"/>
</dbReference>
<evidence type="ECO:0000313" key="3">
    <source>
        <dbReference type="Proteomes" id="UP000504633"/>
    </source>
</evidence>
<sequence length="117" mass="13479">MRSIIVLLFGLLCCFSLAQLVCSQYDYFSPDYDNDGSLVTTTTTTSSGGLAPNPAITPNIVVTVGPSNTTRSPSERLHRLQKLRRQRRRRQQRRRRLQRERLLHKLNLELKWGLLVI</sequence>
<dbReference type="GeneID" id="111598698"/>
<organism evidence="3 4">
    <name type="scientific">Drosophila hydei</name>
    <name type="common">Fruit fly</name>
    <dbReference type="NCBI Taxonomy" id="7224"/>
    <lineage>
        <taxon>Eukaryota</taxon>
        <taxon>Metazoa</taxon>
        <taxon>Ecdysozoa</taxon>
        <taxon>Arthropoda</taxon>
        <taxon>Hexapoda</taxon>
        <taxon>Insecta</taxon>
        <taxon>Pterygota</taxon>
        <taxon>Neoptera</taxon>
        <taxon>Endopterygota</taxon>
        <taxon>Diptera</taxon>
        <taxon>Brachycera</taxon>
        <taxon>Muscomorpha</taxon>
        <taxon>Ephydroidea</taxon>
        <taxon>Drosophilidae</taxon>
        <taxon>Drosophila</taxon>
    </lineage>
</organism>
<feature type="compositionally biased region" description="Basic residues" evidence="1">
    <location>
        <begin position="79"/>
        <end position="96"/>
    </location>
</feature>
<dbReference type="AlphaFoldDB" id="A0A6J1LS98"/>
<dbReference type="KEGG" id="dhe:111598698"/>
<feature type="chain" id="PRO_5027014264" evidence="2">
    <location>
        <begin position="24"/>
        <end position="117"/>
    </location>
</feature>
<keyword evidence="2" id="KW-0732">Signal</keyword>
<proteinExistence type="predicted"/>
<gene>
    <name evidence="4" type="primary">LOC111598698</name>
</gene>
<evidence type="ECO:0000256" key="1">
    <source>
        <dbReference type="SAM" id="MobiDB-lite"/>
    </source>
</evidence>
<evidence type="ECO:0000256" key="2">
    <source>
        <dbReference type="SAM" id="SignalP"/>
    </source>
</evidence>
<evidence type="ECO:0000313" key="4">
    <source>
        <dbReference type="RefSeq" id="XP_023169832.2"/>
    </source>
</evidence>
<keyword evidence="3" id="KW-1185">Reference proteome</keyword>
<name>A0A6J1LS98_DROHY</name>
<reference evidence="4" key="1">
    <citation type="submission" date="2025-08" db="UniProtKB">
        <authorList>
            <consortium name="RefSeq"/>
        </authorList>
    </citation>
    <scope>IDENTIFICATION</scope>
    <source>
        <strain evidence="4">15085-1641.00</strain>
        <tissue evidence="4">Whole body</tissue>
    </source>
</reference>
<dbReference type="RefSeq" id="XP_023169832.2">
    <property type="nucleotide sequence ID" value="XM_023314064.2"/>
</dbReference>
<protein>
    <submittedName>
        <fullName evidence="4">Uncharacterized protein LOC111598698</fullName>
    </submittedName>
</protein>
<feature type="region of interest" description="Disordered" evidence="1">
    <location>
        <begin position="64"/>
        <end position="96"/>
    </location>
</feature>
<dbReference type="OMA" id="FCCCLLV"/>
<accession>A0A6J1LS98</accession>
<feature type="signal peptide" evidence="2">
    <location>
        <begin position="1"/>
        <end position="23"/>
    </location>
</feature>